<gene>
    <name evidence="2" type="ORF">NEMVEDRAFT_v1g215851</name>
</gene>
<dbReference type="CDD" id="cd22980">
    <property type="entry name" value="DD_VEST1"/>
    <property type="match status" value="1"/>
</dbReference>
<dbReference type="Proteomes" id="UP000001593">
    <property type="component" value="Unassembled WGS sequence"/>
</dbReference>
<feature type="compositionally biased region" description="Basic and acidic residues" evidence="1">
    <location>
        <begin position="85"/>
        <end position="95"/>
    </location>
</feature>
<dbReference type="SUPFAM" id="SSF47391">
    <property type="entry name" value="Dimerization-anchoring domain of cAMP-dependent PK regulatory subunit"/>
    <property type="match status" value="1"/>
</dbReference>
<organism evidence="2 3">
    <name type="scientific">Nematostella vectensis</name>
    <name type="common">Starlet sea anemone</name>
    <dbReference type="NCBI Taxonomy" id="45351"/>
    <lineage>
        <taxon>Eukaryota</taxon>
        <taxon>Metazoa</taxon>
        <taxon>Cnidaria</taxon>
        <taxon>Anthozoa</taxon>
        <taxon>Hexacorallia</taxon>
        <taxon>Actiniaria</taxon>
        <taxon>Edwardsiidae</taxon>
        <taxon>Nematostella</taxon>
    </lineage>
</organism>
<feature type="compositionally biased region" description="Polar residues" evidence="1">
    <location>
        <begin position="66"/>
        <end position="83"/>
    </location>
</feature>
<evidence type="ECO:0000313" key="2">
    <source>
        <dbReference type="EMBL" id="EDO34003.1"/>
    </source>
</evidence>
<dbReference type="OMA" id="GSSPAGX"/>
<name>A7SQK3_NEMVE</name>
<dbReference type="InterPro" id="IPR040687">
    <property type="entry name" value="DUF5586"/>
</dbReference>
<feature type="compositionally biased region" description="Basic and acidic residues" evidence="1">
    <location>
        <begin position="110"/>
        <end position="122"/>
    </location>
</feature>
<protein>
    <submittedName>
        <fullName evidence="2">Uncharacterized protein</fullName>
    </submittedName>
</protein>
<dbReference type="PhylomeDB" id="A7SQK3"/>
<sequence>MTAKKVQSYLDEHRIGPLFEDLMAKLIKDMPSQPIPYLIKSLKKLYPDSELPKSGFGRPPSGSRSMTPSAMSKSISLTGSPITRKSFDDKNRDVQRSALAKSWAAPDTSDPYKDHTKQRDYQRPWLAGSKPLKTEPSRPGSKTKKAAEKGQWNNDTRVPTHDFDELFQYQNGPAKNKTVDYDGAQTWNSTELDESMDKRGLGYPLHVKQGAPKPVTMDTTDLEGEELKLRPDLKTLGDTSDSDSVASYGSSRSHKCKNHRTAAEEHRRQLQALLMEKTSSQDYPPGPALNGLKDDNDDAGTVVLENYSDLESEGVENIPKSGVKLAKGSNKLIPNQEDVKVSICARCARVITGLPTDRSSDGDSIFSSNTLVDDDFESVSQVGSTVKQARGGAYLGARVLNKTEACWEGPAPNQTRADTCIGAIAGDTYRLAASKLGSSSKPWSRPPADSESESGSVTWEQGRKKIEAKPKSYRRYLGNLSDSDS</sequence>
<feature type="region of interest" description="Disordered" evidence="1">
    <location>
        <begin position="224"/>
        <end position="265"/>
    </location>
</feature>
<dbReference type="PANTHER" id="PTHR32000:SF3">
    <property type="entry name" value="RIKEN CDNA A830018L16 GENE"/>
    <property type="match status" value="1"/>
</dbReference>
<dbReference type="HOGENOM" id="CLU_524005_0_0_1"/>
<dbReference type="eggNOG" id="ENOG502QUHG">
    <property type="taxonomic scope" value="Eukaryota"/>
</dbReference>
<feature type="region of interest" description="Disordered" evidence="1">
    <location>
        <begin position="49"/>
        <end position="158"/>
    </location>
</feature>
<dbReference type="Pfam" id="PF17824">
    <property type="entry name" value="DUF5586"/>
    <property type="match status" value="2"/>
</dbReference>
<dbReference type="PANTHER" id="PTHR32000">
    <property type="entry name" value="SIMILAR TO HYPOTHETICAL PROTEIN"/>
    <property type="match status" value="1"/>
</dbReference>
<feature type="region of interest" description="Disordered" evidence="1">
    <location>
        <begin position="435"/>
        <end position="465"/>
    </location>
</feature>
<dbReference type="InParanoid" id="A7SQK3"/>
<reference evidence="2 3" key="1">
    <citation type="journal article" date="2007" name="Science">
        <title>Sea anemone genome reveals ancestral eumetazoan gene repertoire and genomic organization.</title>
        <authorList>
            <person name="Putnam N.H."/>
            <person name="Srivastava M."/>
            <person name="Hellsten U."/>
            <person name="Dirks B."/>
            <person name="Chapman J."/>
            <person name="Salamov A."/>
            <person name="Terry A."/>
            <person name="Shapiro H."/>
            <person name="Lindquist E."/>
            <person name="Kapitonov V.V."/>
            <person name="Jurka J."/>
            <person name="Genikhovich G."/>
            <person name="Grigoriev I.V."/>
            <person name="Lucas S.M."/>
            <person name="Steele R.E."/>
            <person name="Finnerty J.R."/>
            <person name="Technau U."/>
            <person name="Martindale M.Q."/>
            <person name="Rokhsar D.S."/>
        </authorList>
    </citation>
    <scope>NUCLEOTIDE SEQUENCE [LARGE SCALE GENOMIC DNA]</scope>
    <source>
        <strain evidence="3">CH2 X CH6</strain>
    </source>
</reference>
<feature type="compositionally biased region" description="Low complexity" evidence="1">
    <location>
        <begin position="242"/>
        <end position="251"/>
    </location>
</feature>
<accession>A7SQK3</accession>
<dbReference type="EMBL" id="DS469747">
    <property type="protein sequence ID" value="EDO34003.1"/>
    <property type="molecule type" value="Genomic_DNA"/>
</dbReference>
<evidence type="ECO:0000256" key="1">
    <source>
        <dbReference type="SAM" id="MobiDB-lite"/>
    </source>
</evidence>
<feature type="compositionally biased region" description="Basic and acidic residues" evidence="1">
    <location>
        <begin position="225"/>
        <end position="235"/>
    </location>
</feature>
<feature type="region of interest" description="Disordered" evidence="1">
    <location>
        <begin position="278"/>
        <end position="297"/>
    </location>
</feature>
<proteinExistence type="predicted"/>
<dbReference type="AlphaFoldDB" id="A7SQK3"/>
<evidence type="ECO:0000313" key="3">
    <source>
        <dbReference type="Proteomes" id="UP000001593"/>
    </source>
</evidence>
<keyword evidence="3" id="KW-1185">Reference proteome</keyword>
<feature type="compositionally biased region" description="Low complexity" evidence="1">
    <location>
        <begin position="54"/>
        <end position="65"/>
    </location>
</feature>